<organism evidence="1 2">
    <name type="scientific">Antarctobacter heliothermus</name>
    <dbReference type="NCBI Taxonomy" id="74033"/>
    <lineage>
        <taxon>Bacteria</taxon>
        <taxon>Pseudomonadati</taxon>
        <taxon>Pseudomonadota</taxon>
        <taxon>Alphaproteobacteria</taxon>
        <taxon>Rhodobacterales</taxon>
        <taxon>Roseobacteraceae</taxon>
        <taxon>Antarctobacter</taxon>
    </lineage>
</organism>
<keyword evidence="2" id="KW-1185">Reference proteome</keyword>
<protein>
    <submittedName>
        <fullName evidence="1">Uncharacterized protein</fullName>
    </submittedName>
</protein>
<proteinExistence type="predicted"/>
<sequence length="46" mass="5086">MMVGRSCAYGANRPAHHPARRFSSERVDLAVVGMSIWTKKKLGDVV</sequence>
<dbReference type="AlphaFoldDB" id="A0A222E3A9"/>
<evidence type="ECO:0000313" key="1">
    <source>
        <dbReference type="EMBL" id="ASP20676.1"/>
    </source>
</evidence>
<name>A0A222E3A9_9RHOB</name>
<dbReference type="KEGG" id="aht:ANTHELSMS3_01991"/>
<reference evidence="1 2" key="1">
    <citation type="submission" date="2017-07" db="EMBL/GenBank/DDBJ databases">
        <title>Genome Sequence of Antarctobacter heliothermus Strain SMS3 Isolated from a culture of the Diatom Skeletonema marinoi.</title>
        <authorList>
            <person name="Topel M."/>
            <person name="Pinder M.I.M."/>
            <person name="Johansson O.N."/>
            <person name="Kourtchenko O."/>
            <person name="Godhe A."/>
            <person name="Clarke A.K."/>
        </authorList>
    </citation>
    <scope>NUCLEOTIDE SEQUENCE [LARGE SCALE GENOMIC DNA]</scope>
    <source>
        <strain evidence="1 2">SMS3</strain>
    </source>
</reference>
<evidence type="ECO:0000313" key="2">
    <source>
        <dbReference type="Proteomes" id="UP000203589"/>
    </source>
</evidence>
<accession>A0A222E3A9</accession>
<dbReference type="EMBL" id="CP022540">
    <property type="protein sequence ID" value="ASP20676.1"/>
    <property type="molecule type" value="Genomic_DNA"/>
</dbReference>
<dbReference type="Proteomes" id="UP000203589">
    <property type="component" value="Chromosome"/>
</dbReference>
<gene>
    <name evidence="1" type="ORF">ANTHELSMS3_01991</name>
</gene>